<name>A0A7T8JZV7_CALRO</name>
<evidence type="ECO:0000313" key="2">
    <source>
        <dbReference type="Proteomes" id="UP000595437"/>
    </source>
</evidence>
<accession>A0A7T8JZV7</accession>
<sequence length="79" mass="8471">MGTSHSQDRADLDGGKMKFWPKGFLVTTESGSQPTGLKCLMASGSKTCRVCQGSDGLSQQCLIAFRRRVEAVIMAMAIS</sequence>
<keyword evidence="2" id="KW-1185">Reference proteome</keyword>
<dbReference type="AlphaFoldDB" id="A0A7T8JZV7"/>
<dbReference type="Proteomes" id="UP000595437">
    <property type="component" value="Chromosome 9"/>
</dbReference>
<organism evidence="1 2">
    <name type="scientific">Caligus rogercresseyi</name>
    <name type="common">Sea louse</name>
    <dbReference type="NCBI Taxonomy" id="217165"/>
    <lineage>
        <taxon>Eukaryota</taxon>
        <taxon>Metazoa</taxon>
        <taxon>Ecdysozoa</taxon>
        <taxon>Arthropoda</taxon>
        <taxon>Crustacea</taxon>
        <taxon>Multicrustacea</taxon>
        <taxon>Hexanauplia</taxon>
        <taxon>Copepoda</taxon>
        <taxon>Siphonostomatoida</taxon>
        <taxon>Caligidae</taxon>
        <taxon>Caligus</taxon>
    </lineage>
</organism>
<dbReference type="EMBL" id="CP045898">
    <property type="protein sequence ID" value="QQP40361.1"/>
    <property type="molecule type" value="Genomic_DNA"/>
</dbReference>
<proteinExistence type="predicted"/>
<gene>
    <name evidence="1" type="ORF">FKW44_014374</name>
</gene>
<reference evidence="2" key="1">
    <citation type="submission" date="2021-01" db="EMBL/GenBank/DDBJ databases">
        <title>Caligus Genome Assembly.</title>
        <authorList>
            <person name="Gallardo-Escarate C."/>
        </authorList>
    </citation>
    <scope>NUCLEOTIDE SEQUENCE [LARGE SCALE GENOMIC DNA]</scope>
</reference>
<protein>
    <submittedName>
        <fullName evidence="1">Uncharacterized protein</fullName>
    </submittedName>
</protein>
<evidence type="ECO:0000313" key="1">
    <source>
        <dbReference type="EMBL" id="QQP40361.1"/>
    </source>
</evidence>